<accession>A0ABV1WV78</accession>
<dbReference type="Pfam" id="PF21274">
    <property type="entry name" value="Rng_hyd_C"/>
    <property type="match status" value="1"/>
</dbReference>
<evidence type="ECO:0000256" key="1">
    <source>
        <dbReference type="ARBA" id="ARBA00022630"/>
    </source>
</evidence>
<dbReference type="Gene3D" id="3.40.30.120">
    <property type="match status" value="1"/>
</dbReference>
<keyword evidence="4" id="KW-0560">Oxidoreductase</keyword>
<dbReference type="PANTHER" id="PTHR43004">
    <property type="entry name" value="TRK SYSTEM POTASSIUM UPTAKE PROTEIN"/>
    <property type="match status" value="1"/>
</dbReference>
<dbReference type="PRINTS" id="PR00420">
    <property type="entry name" value="RNGMNOXGNASE"/>
</dbReference>
<dbReference type="InterPro" id="IPR002938">
    <property type="entry name" value="FAD-bd"/>
</dbReference>
<dbReference type="GO" id="GO:0004497">
    <property type="term" value="F:monooxygenase activity"/>
    <property type="evidence" value="ECO:0007669"/>
    <property type="project" value="UniProtKB-KW"/>
</dbReference>
<evidence type="ECO:0000313" key="5">
    <source>
        <dbReference type="Proteomes" id="UP001474181"/>
    </source>
</evidence>
<sequence length="591" mass="64552">MATKQAPQAGDVVRTDVLVVGAGPAGLTAAAFLAEYGVDAITVTKYPSTAPTPRAHITNQRTVEVLRDLGIEDRVREIAMPADLMGTNVWATSFAGVELARMMTWGEGLDRRSEYAAASPCDMCNAPQNVLEPVILAAARERKADIRFNTELIDIKQDDEGVRATLRRRDDGTEYTVEARYVIGADGGNSTVARVLDFAMEGEAGIGSAFTVWIEADLTRFAKHRPGALFWVSPPGTNVLWSPWTTIVPHTEWMALFLMHDLLPADTSDEAVAEIVRAGIGDPDVEFKIKHIGQWQVNHVVAERYRKGRVFLAGDAAHRHPPSNGLGSNTSIQDSYNLAWKLALVLRGDAGEELLDSYHDERKPVGRQVIDRAIKSLAQLQPLSETIGLAYGQTPEQGWAIIDELFAPGEAGAARRAKLLDAVQLVNYQLNAHGVELGQRYTSTAVADDGTPFPEYTRDPELHYHPTTHPGAHLPHVRLQHGTEYVSTLDLVGHGRFTVLTGVDGAAWTEAAAAVSRETGLTIEARTIGMRAEYDDVLGEWTRIREFDDDGCLLVRPDRHVAWRSRNSVDDPVETLRGVLASVLGTPAGND</sequence>
<keyword evidence="1" id="KW-0285">Flavoprotein</keyword>
<organism evidence="4 5">
    <name type="scientific">Streptomyces hyaluromycini</name>
    <dbReference type="NCBI Taxonomy" id="1377993"/>
    <lineage>
        <taxon>Bacteria</taxon>
        <taxon>Bacillati</taxon>
        <taxon>Actinomycetota</taxon>
        <taxon>Actinomycetes</taxon>
        <taxon>Kitasatosporales</taxon>
        <taxon>Streptomycetaceae</taxon>
        <taxon>Streptomyces</taxon>
    </lineage>
</organism>
<dbReference type="Proteomes" id="UP001474181">
    <property type="component" value="Unassembled WGS sequence"/>
</dbReference>
<feature type="domain" description="FAD-binding" evidence="3">
    <location>
        <begin position="14"/>
        <end position="373"/>
    </location>
</feature>
<dbReference type="RefSeq" id="WP_350780907.1">
    <property type="nucleotide sequence ID" value="NZ_JBEPEK010000085.1"/>
</dbReference>
<keyword evidence="2" id="KW-0274">FAD</keyword>
<evidence type="ECO:0000313" key="4">
    <source>
        <dbReference type="EMBL" id="MER7180679.1"/>
    </source>
</evidence>
<gene>
    <name evidence="4" type="ORF">ABT404_14560</name>
</gene>
<evidence type="ECO:0000256" key="2">
    <source>
        <dbReference type="ARBA" id="ARBA00022827"/>
    </source>
</evidence>
<dbReference type="SUPFAM" id="SSF51905">
    <property type="entry name" value="FAD/NAD(P)-binding domain"/>
    <property type="match status" value="1"/>
</dbReference>
<comment type="caution">
    <text evidence="4">The sequence shown here is derived from an EMBL/GenBank/DDBJ whole genome shotgun (WGS) entry which is preliminary data.</text>
</comment>
<keyword evidence="5" id="KW-1185">Reference proteome</keyword>
<evidence type="ECO:0000259" key="3">
    <source>
        <dbReference type="Pfam" id="PF01494"/>
    </source>
</evidence>
<proteinExistence type="predicted"/>
<keyword evidence="4" id="KW-0503">Monooxygenase</keyword>
<dbReference type="EMBL" id="JBEPEK010000085">
    <property type="protein sequence ID" value="MER7180679.1"/>
    <property type="molecule type" value="Genomic_DNA"/>
</dbReference>
<dbReference type="InterPro" id="IPR036188">
    <property type="entry name" value="FAD/NAD-bd_sf"/>
</dbReference>
<reference evidence="4 5" key="1">
    <citation type="submission" date="2024-06" db="EMBL/GenBank/DDBJ databases">
        <title>The Natural Products Discovery Center: Release of the First 8490 Sequenced Strains for Exploring Actinobacteria Biosynthetic Diversity.</title>
        <authorList>
            <person name="Kalkreuter E."/>
            <person name="Kautsar S.A."/>
            <person name="Yang D."/>
            <person name="Bader C.D."/>
            <person name="Teijaro C.N."/>
            <person name="Fluegel L."/>
            <person name="Davis C.M."/>
            <person name="Simpson J.R."/>
            <person name="Lauterbach L."/>
            <person name="Steele A.D."/>
            <person name="Gui C."/>
            <person name="Meng S."/>
            <person name="Li G."/>
            <person name="Viehrig K."/>
            <person name="Ye F."/>
            <person name="Su P."/>
            <person name="Kiefer A.F."/>
            <person name="Nichols A."/>
            <person name="Cepeda A.J."/>
            <person name="Yan W."/>
            <person name="Fan B."/>
            <person name="Jiang Y."/>
            <person name="Adhikari A."/>
            <person name="Zheng C.-J."/>
            <person name="Schuster L."/>
            <person name="Cowan T.M."/>
            <person name="Smanski M.J."/>
            <person name="Chevrette M.G."/>
            <person name="De Carvalho L.P.S."/>
            <person name="Shen B."/>
        </authorList>
    </citation>
    <scope>NUCLEOTIDE SEQUENCE [LARGE SCALE GENOMIC DNA]</scope>
    <source>
        <strain evidence="4 5">NPDC000234</strain>
    </source>
</reference>
<dbReference type="InterPro" id="IPR050641">
    <property type="entry name" value="RIFMO-like"/>
</dbReference>
<protein>
    <submittedName>
        <fullName evidence="4">FAD-dependent monooxygenase</fullName>
    </submittedName>
</protein>
<name>A0ABV1WV78_9ACTN</name>
<dbReference type="PANTHER" id="PTHR43004:SF8">
    <property type="entry name" value="FAD-BINDING DOMAIN-CONTAINING PROTEIN-RELATED"/>
    <property type="match status" value="1"/>
</dbReference>
<dbReference type="Gene3D" id="3.50.50.60">
    <property type="entry name" value="FAD/NAD(P)-binding domain"/>
    <property type="match status" value="1"/>
</dbReference>
<dbReference type="Gene3D" id="3.30.9.10">
    <property type="entry name" value="D-Amino Acid Oxidase, subunit A, domain 2"/>
    <property type="match status" value="1"/>
</dbReference>
<dbReference type="Pfam" id="PF01494">
    <property type="entry name" value="FAD_binding_3"/>
    <property type="match status" value="1"/>
</dbReference>